<accession>A0ABN3TNH0</accession>
<evidence type="ECO:0000313" key="4">
    <source>
        <dbReference type="Proteomes" id="UP001500886"/>
    </source>
</evidence>
<dbReference type="EMBL" id="BAAASL010000007">
    <property type="protein sequence ID" value="GAA2714329.1"/>
    <property type="molecule type" value="Genomic_DNA"/>
</dbReference>
<keyword evidence="4" id="KW-1185">Reference proteome</keyword>
<dbReference type="InterPro" id="IPR009003">
    <property type="entry name" value="Peptidase_S1_PA"/>
</dbReference>
<dbReference type="SUPFAM" id="SSF69318">
    <property type="entry name" value="Integrin alpha N-terminal domain"/>
    <property type="match status" value="1"/>
</dbReference>
<dbReference type="InterPro" id="IPR013517">
    <property type="entry name" value="FG-GAP"/>
</dbReference>
<protein>
    <submittedName>
        <fullName evidence="3">Fusidic acid esterase FusH</fullName>
    </submittedName>
</protein>
<feature type="domain" description="Peptidase S1" evidence="2">
    <location>
        <begin position="6"/>
        <end position="230"/>
    </location>
</feature>
<dbReference type="RefSeq" id="WP_344434714.1">
    <property type="nucleotide sequence ID" value="NZ_BAAASL010000007.1"/>
</dbReference>
<dbReference type="PANTHER" id="PTHR44103">
    <property type="entry name" value="PROPROTEIN CONVERTASE P"/>
    <property type="match status" value="1"/>
</dbReference>
<dbReference type="InterPro" id="IPR001314">
    <property type="entry name" value="Peptidase_S1A"/>
</dbReference>
<sequence>MTPAQAVEGAPAKDSFQFTAKLDIGSGDTARSCSAALVEQQWLITAASCFADNPAQGFKIPAGEPKLKTTATIGRTDLTRDNGTVVDVVQLVPREDRDLVLAKLAKPVSGVTPVALTNSAPMQGEELRVAGYGRTKGEWVPNVLRSSSFTVNSVAPQSMGLAGKDADAVVCKGDTGGPAFRDIAGRQELVGVNSRSWQGGCVGTDPAETRKGAIDTRVDDLAGWISTTTSRVPFDQTIVAAGDYDGDGTTDLFTVNTARDLSVWPGRKSGLWGTPRVLTGGWNFNETVSADFNGDGVSDLVASDASKNLYMWPGRKSGVYDSRKPLSTNNWAFTQMVTGDFTGDGKADIIAVDADKTLWLWPGEGRGTFADRRALSTKNWNFTQTVAADFTGDGIADLIARDDKANLLLWTGAKNADFSRARTLTGGWNFVQTTAGEFTGDGKTDIIAKDEKTGSSYMWLWNGRGDGNFSSRVKIADGS</sequence>
<evidence type="ECO:0000259" key="2">
    <source>
        <dbReference type="PROSITE" id="PS50240"/>
    </source>
</evidence>
<reference evidence="3 4" key="1">
    <citation type="journal article" date="2019" name="Int. J. Syst. Evol. Microbiol.">
        <title>The Global Catalogue of Microorganisms (GCM) 10K type strain sequencing project: providing services to taxonomists for standard genome sequencing and annotation.</title>
        <authorList>
            <consortium name="The Broad Institute Genomics Platform"/>
            <consortium name="The Broad Institute Genome Sequencing Center for Infectious Disease"/>
            <person name="Wu L."/>
            <person name="Ma J."/>
        </authorList>
    </citation>
    <scope>NUCLEOTIDE SEQUENCE [LARGE SCALE GENOMIC DNA]</scope>
    <source>
        <strain evidence="3 4">JCM 4542</strain>
    </source>
</reference>
<dbReference type="SMART" id="SM00020">
    <property type="entry name" value="Tryp_SPc"/>
    <property type="match status" value="1"/>
</dbReference>
<name>A0ABN3TNH0_9ACTN</name>
<dbReference type="SUPFAM" id="SSF50494">
    <property type="entry name" value="Trypsin-like serine proteases"/>
    <property type="match status" value="1"/>
</dbReference>
<gene>
    <name evidence="3" type="primary">fusH_1</name>
    <name evidence="3" type="ORF">GCM10010315_21380</name>
</gene>
<comment type="caution">
    <text evidence="3">The sequence shown here is derived from an EMBL/GenBank/DDBJ whole genome shotgun (WGS) entry which is preliminary data.</text>
</comment>
<dbReference type="PANTHER" id="PTHR44103:SF1">
    <property type="entry name" value="PROPROTEIN CONVERTASE P"/>
    <property type="match status" value="1"/>
</dbReference>
<dbReference type="PRINTS" id="PR00722">
    <property type="entry name" value="CHYMOTRYPSIN"/>
</dbReference>
<dbReference type="Gene3D" id="2.40.128.340">
    <property type="match status" value="1"/>
</dbReference>
<dbReference type="Gene3D" id="2.40.10.10">
    <property type="entry name" value="Trypsin-like serine proteases"/>
    <property type="match status" value="1"/>
</dbReference>
<dbReference type="Pfam" id="PF00089">
    <property type="entry name" value="Trypsin"/>
    <property type="match status" value="1"/>
</dbReference>
<evidence type="ECO:0000256" key="1">
    <source>
        <dbReference type="ARBA" id="ARBA00022729"/>
    </source>
</evidence>
<dbReference type="InterPro" id="IPR043504">
    <property type="entry name" value="Peptidase_S1_PA_chymotrypsin"/>
</dbReference>
<dbReference type="InterPro" id="IPR001254">
    <property type="entry name" value="Trypsin_dom"/>
</dbReference>
<evidence type="ECO:0000313" key="3">
    <source>
        <dbReference type="EMBL" id="GAA2714329.1"/>
    </source>
</evidence>
<proteinExistence type="predicted"/>
<dbReference type="PROSITE" id="PS50240">
    <property type="entry name" value="TRYPSIN_DOM"/>
    <property type="match status" value="1"/>
</dbReference>
<dbReference type="Proteomes" id="UP001500886">
    <property type="component" value="Unassembled WGS sequence"/>
</dbReference>
<dbReference type="InterPro" id="IPR028994">
    <property type="entry name" value="Integrin_alpha_N"/>
</dbReference>
<organism evidence="3 4">
    <name type="scientific">Streptomyces luteosporeus</name>
    <dbReference type="NCBI Taxonomy" id="173856"/>
    <lineage>
        <taxon>Bacteria</taxon>
        <taxon>Bacillati</taxon>
        <taxon>Actinomycetota</taxon>
        <taxon>Actinomycetes</taxon>
        <taxon>Kitasatosporales</taxon>
        <taxon>Streptomycetaceae</taxon>
        <taxon>Streptomyces</taxon>
    </lineage>
</organism>
<keyword evidence="1" id="KW-0732">Signal</keyword>
<dbReference type="Pfam" id="PF13517">
    <property type="entry name" value="FG-GAP_3"/>
    <property type="match status" value="2"/>
</dbReference>